<dbReference type="Proteomes" id="UP000319342">
    <property type="component" value="Chromosome"/>
</dbReference>
<dbReference type="Pfam" id="PF13472">
    <property type="entry name" value="Lipase_GDSL_2"/>
    <property type="match status" value="1"/>
</dbReference>
<feature type="domain" description="SGNH hydrolase-type esterase" evidence="2">
    <location>
        <begin position="126"/>
        <end position="347"/>
    </location>
</feature>
<dbReference type="EMBL" id="CP036290">
    <property type="protein sequence ID" value="QDU85998.1"/>
    <property type="molecule type" value="Genomic_DNA"/>
</dbReference>
<evidence type="ECO:0000259" key="2">
    <source>
        <dbReference type="Pfam" id="PF13472"/>
    </source>
</evidence>
<protein>
    <recommendedName>
        <fullName evidence="2">SGNH hydrolase-type esterase domain-containing protein</fullName>
    </recommendedName>
</protein>
<sequence length="568" mass="59510">MSATDSQPRTMRRPARRRLVGLAIGAATTAVVVVALELGLRAAGFGPGDGLNLVGGEHAAPGALQFTAEHRDPRRGLVEVHPDRGYALRAGYRSSAEHAGSYALGSWPWRGRPAEPAPPGIARVVVLGDSCAYGVGIETSQTLAHQLALELEERGLDRTRVQVLNLGVPGYSTVQVAHVLEWALRELEPDVAVFYVAAWNDGSSGTGRTDAEILASHAQGNVVSRSAIVDALRRAFGRGPNAGGADASETDSSDESTVARVPAEEIEPRVRALVERARATNCPAIVVAPGHPAATEVTLPRVVPDRASVRRAARALAAPLVDVEETALESGRIDGELWVDFVHPSAALWSLVAPEVAERVAEELGQLPPAVPTELAVVGVERRTFSSLGDERLAVELAGVRESDVLPVVSVGGAPLLDVRFDGDGVVSGTLSTNAAGVHDLVVQTERGVVIERAAIELVPPRLERAVAADGSVSVLVHSRPGDRVKLFVSRTALARPQESMHGTVRIVYAQLAGQPLDGSVGPDGTVAVPLPPEFSSSVDPLWVQGLVLPAGEPDASQEARVTGLLAL</sequence>
<keyword evidence="4" id="KW-1185">Reference proteome</keyword>
<dbReference type="AlphaFoldDB" id="A0A518D3E6"/>
<evidence type="ECO:0000256" key="1">
    <source>
        <dbReference type="SAM" id="MobiDB-lite"/>
    </source>
</evidence>
<feature type="region of interest" description="Disordered" evidence="1">
    <location>
        <begin position="239"/>
        <end position="260"/>
    </location>
</feature>
<dbReference type="OrthoDB" id="208619at2"/>
<dbReference type="InterPro" id="IPR036514">
    <property type="entry name" value="SGNH_hydro_sf"/>
</dbReference>
<dbReference type="GO" id="GO:0016788">
    <property type="term" value="F:hydrolase activity, acting on ester bonds"/>
    <property type="evidence" value="ECO:0007669"/>
    <property type="project" value="UniProtKB-ARBA"/>
</dbReference>
<dbReference type="RefSeq" id="WP_145190416.1">
    <property type="nucleotide sequence ID" value="NZ_CP036290.1"/>
</dbReference>
<dbReference type="Gene3D" id="3.40.50.1110">
    <property type="entry name" value="SGNH hydrolase"/>
    <property type="match status" value="1"/>
</dbReference>
<dbReference type="SUPFAM" id="SSF52266">
    <property type="entry name" value="SGNH hydrolase"/>
    <property type="match status" value="1"/>
</dbReference>
<proteinExistence type="predicted"/>
<dbReference type="InterPro" id="IPR013830">
    <property type="entry name" value="SGNH_hydro"/>
</dbReference>
<evidence type="ECO:0000313" key="4">
    <source>
        <dbReference type="Proteomes" id="UP000319342"/>
    </source>
</evidence>
<accession>A0A518D3E6</accession>
<name>A0A518D3E6_9BACT</name>
<reference evidence="3 4" key="1">
    <citation type="submission" date="2019-02" db="EMBL/GenBank/DDBJ databases">
        <title>Deep-cultivation of Planctomycetes and their phenomic and genomic characterization uncovers novel biology.</title>
        <authorList>
            <person name="Wiegand S."/>
            <person name="Jogler M."/>
            <person name="Boedeker C."/>
            <person name="Pinto D."/>
            <person name="Vollmers J."/>
            <person name="Rivas-Marin E."/>
            <person name="Kohn T."/>
            <person name="Peeters S.H."/>
            <person name="Heuer A."/>
            <person name="Rast P."/>
            <person name="Oberbeckmann S."/>
            <person name="Bunk B."/>
            <person name="Jeske O."/>
            <person name="Meyerdierks A."/>
            <person name="Storesund J.E."/>
            <person name="Kallscheuer N."/>
            <person name="Luecker S."/>
            <person name="Lage O.M."/>
            <person name="Pohl T."/>
            <person name="Merkel B.J."/>
            <person name="Hornburger P."/>
            <person name="Mueller R.-W."/>
            <person name="Bruemmer F."/>
            <person name="Labrenz M."/>
            <person name="Spormann A.M."/>
            <person name="Op den Camp H."/>
            <person name="Overmann J."/>
            <person name="Amann R."/>
            <person name="Jetten M.S.M."/>
            <person name="Mascher T."/>
            <person name="Medema M.H."/>
            <person name="Devos D.P."/>
            <person name="Kaster A.-K."/>
            <person name="Ovreas L."/>
            <person name="Rohde M."/>
            <person name="Galperin M.Y."/>
            <person name="Jogler C."/>
        </authorList>
    </citation>
    <scope>NUCLEOTIDE SEQUENCE [LARGE SCALE GENOMIC DNA]</scope>
    <source>
        <strain evidence="3 4">Pla163</strain>
    </source>
</reference>
<evidence type="ECO:0000313" key="3">
    <source>
        <dbReference type="EMBL" id="QDU85998.1"/>
    </source>
</evidence>
<organism evidence="3 4">
    <name type="scientific">Rohdeia mirabilis</name>
    <dbReference type="NCBI Taxonomy" id="2528008"/>
    <lineage>
        <taxon>Bacteria</taxon>
        <taxon>Pseudomonadati</taxon>
        <taxon>Planctomycetota</taxon>
        <taxon>Planctomycetia</taxon>
        <taxon>Planctomycetia incertae sedis</taxon>
        <taxon>Rohdeia</taxon>
    </lineage>
</organism>
<gene>
    <name evidence="3" type="ORF">Pla163_31450</name>
</gene>